<gene>
    <name evidence="2" type="primary">gmhA</name>
    <name evidence="2" type="ORF">KCTCHS21_09610</name>
</gene>
<keyword evidence="3" id="KW-1185">Reference proteome</keyword>
<evidence type="ECO:0000313" key="2">
    <source>
        <dbReference type="EMBL" id="BBI31562.1"/>
    </source>
</evidence>
<dbReference type="GO" id="GO:1901135">
    <property type="term" value="P:carbohydrate derivative metabolic process"/>
    <property type="evidence" value="ECO:0007669"/>
    <property type="project" value="InterPro"/>
</dbReference>
<dbReference type="EMBL" id="AP019400">
    <property type="protein sequence ID" value="BBI31562.1"/>
    <property type="molecule type" value="Genomic_DNA"/>
</dbReference>
<dbReference type="Pfam" id="PF13580">
    <property type="entry name" value="SIS_2"/>
    <property type="match status" value="1"/>
</dbReference>
<accession>A0A3T1D0D4</accession>
<name>A0A3T1D0D4_9BACL</name>
<dbReference type="InterPro" id="IPR035461">
    <property type="entry name" value="GmhA/DiaA"/>
</dbReference>
<protein>
    <submittedName>
        <fullName evidence="2">Phosphoheptose isomerase</fullName>
    </submittedName>
</protein>
<evidence type="ECO:0000259" key="1">
    <source>
        <dbReference type="PROSITE" id="PS51464"/>
    </source>
</evidence>
<dbReference type="CDD" id="cd05006">
    <property type="entry name" value="SIS_GmhA"/>
    <property type="match status" value="1"/>
</dbReference>
<dbReference type="PROSITE" id="PS51464">
    <property type="entry name" value="SIS"/>
    <property type="match status" value="1"/>
</dbReference>
<sequence length="211" mass="23318">MNNHLQALQTKYPELQECLPDIQQSFSLMETCYRHYGKVLVAGNGGSAADSEHIVGELMKGFMLTRPVPQSFRHHFTQLFPEESEEVCNGLQGALPAISLVSHSALMTAYSNDVDSDMVFAQQVYGYGKEDDVFLGLSTSGNSRNIIRALQIAKAKGMKTVGLTGSSGGKMKALCDVTITVPYHQTPDVQERHLPIYHTLCIMLEEVFFGR</sequence>
<dbReference type="InterPro" id="IPR050099">
    <property type="entry name" value="SIS_GmhA/DiaA_subfam"/>
</dbReference>
<dbReference type="InterPro" id="IPR046348">
    <property type="entry name" value="SIS_dom_sf"/>
</dbReference>
<keyword evidence="2" id="KW-0413">Isomerase</keyword>
<organism evidence="2 3">
    <name type="scientific">Cohnella abietis</name>
    <dbReference type="NCBI Taxonomy" id="2507935"/>
    <lineage>
        <taxon>Bacteria</taxon>
        <taxon>Bacillati</taxon>
        <taxon>Bacillota</taxon>
        <taxon>Bacilli</taxon>
        <taxon>Bacillales</taxon>
        <taxon>Paenibacillaceae</taxon>
        <taxon>Cohnella</taxon>
    </lineage>
</organism>
<dbReference type="GO" id="GO:0097367">
    <property type="term" value="F:carbohydrate derivative binding"/>
    <property type="evidence" value="ECO:0007669"/>
    <property type="project" value="InterPro"/>
</dbReference>
<feature type="domain" description="SIS" evidence="1">
    <location>
        <begin position="29"/>
        <end position="211"/>
    </location>
</feature>
<dbReference type="Gene3D" id="3.40.50.10490">
    <property type="entry name" value="Glucose-6-phosphate isomerase like protein, domain 1"/>
    <property type="match status" value="1"/>
</dbReference>
<dbReference type="RefSeq" id="WP_130605456.1">
    <property type="nucleotide sequence ID" value="NZ_AP019400.1"/>
</dbReference>
<dbReference type="PANTHER" id="PTHR30390">
    <property type="entry name" value="SEDOHEPTULOSE 7-PHOSPHATE ISOMERASE / DNAA INITIATOR-ASSOCIATING FACTOR FOR REPLICATION INITIATION"/>
    <property type="match status" value="1"/>
</dbReference>
<dbReference type="GO" id="GO:0016853">
    <property type="term" value="F:isomerase activity"/>
    <property type="evidence" value="ECO:0007669"/>
    <property type="project" value="UniProtKB-KW"/>
</dbReference>
<evidence type="ECO:0000313" key="3">
    <source>
        <dbReference type="Proteomes" id="UP000289856"/>
    </source>
</evidence>
<dbReference type="KEGG" id="cohn:KCTCHS21_09610"/>
<proteinExistence type="predicted"/>
<reference evidence="2 3" key="1">
    <citation type="submission" date="2019-01" db="EMBL/GenBank/DDBJ databases">
        <title>Complete genome sequence of Cohnella hallensis HS21 isolated from Korean fir (Abies koreana) rhizospheric soil.</title>
        <authorList>
            <person name="Jiang L."/>
            <person name="Kang S.W."/>
            <person name="Kim S."/>
            <person name="Jung J."/>
            <person name="Kim C.Y."/>
            <person name="Kim D.H."/>
            <person name="Kim S.W."/>
            <person name="Lee J."/>
        </authorList>
    </citation>
    <scope>NUCLEOTIDE SEQUENCE [LARGE SCALE GENOMIC DNA]</scope>
    <source>
        <strain evidence="2 3">HS21</strain>
    </source>
</reference>
<dbReference type="Proteomes" id="UP000289856">
    <property type="component" value="Chromosome"/>
</dbReference>
<dbReference type="OrthoDB" id="9781311at2"/>
<dbReference type="InterPro" id="IPR001347">
    <property type="entry name" value="SIS_dom"/>
</dbReference>
<dbReference type="AlphaFoldDB" id="A0A3T1D0D4"/>
<dbReference type="SUPFAM" id="SSF53697">
    <property type="entry name" value="SIS domain"/>
    <property type="match status" value="1"/>
</dbReference>